<dbReference type="InterPro" id="IPR011009">
    <property type="entry name" value="Kinase-like_dom_sf"/>
</dbReference>
<organism evidence="2 3">
    <name type="scientific">Neolentinus lepideus HHB14362 ss-1</name>
    <dbReference type="NCBI Taxonomy" id="1314782"/>
    <lineage>
        <taxon>Eukaryota</taxon>
        <taxon>Fungi</taxon>
        <taxon>Dikarya</taxon>
        <taxon>Basidiomycota</taxon>
        <taxon>Agaricomycotina</taxon>
        <taxon>Agaricomycetes</taxon>
        <taxon>Gloeophyllales</taxon>
        <taxon>Gloeophyllaceae</taxon>
        <taxon>Neolentinus</taxon>
    </lineage>
</organism>
<name>A0A165S7L6_9AGAM</name>
<evidence type="ECO:0000313" key="3">
    <source>
        <dbReference type="Proteomes" id="UP000076761"/>
    </source>
</evidence>
<dbReference type="InterPro" id="IPR027417">
    <property type="entry name" value="P-loop_NTPase"/>
</dbReference>
<reference evidence="2 3" key="1">
    <citation type="journal article" date="2016" name="Mol. Biol. Evol.">
        <title>Comparative Genomics of Early-Diverging Mushroom-Forming Fungi Provides Insights into the Origins of Lignocellulose Decay Capabilities.</title>
        <authorList>
            <person name="Nagy L.G."/>
            <person name="Riley R."/>
            <person name="Tritt A."/>
            <person name="Adam C."/>
            <person name="Daum C."/>
            <person name="Floudas D."/>
            <person name="Sun H."/>
            <person name="Yadav J.S."/>
            <person name="Pangilinan J."/>
            <person name="Larsson K.H."/>
            <person name="Matsuura K."/>
            <person name="Barry K."/>
            <person name="Labutti K."/>
            <person name="Kuo R."/>
            <person name="Ohm R.A."/>
            <person name="Bhattacharya S.S."/>
            <person name="Shirouzu T."/>
            <person name="Yoshinaga Y."/>
            <person name="Martin F.M."/>
            <person name="Grigoriev I.V."/>
            <person name="Hibbett D.S."/>
        </authorList>
    </citation>
    <scope>NUCLEOTIDE SEQUENCE [LARGE SCALE GENOMIC DNA]</scope>
    <source>
        <strain evidence="2 3">HHB14362 ss-1</strain>
    </source>
</reference>
<dbReference type="PANTHER" id="PTHR21310">
    <property type="entry name" value="AMINOGLYCOSIDE PHOSPHOTRANSFERASE-RELATED-RELATED"/>
    <property type="match status" value="1"/>
</dbReference>
<dbReference type="AlphaFoldDB" id="A0A165S7L6"/>
<dbReference type="PANTHER" id="PTHR21310:SF15">
    <property type="entry name" value="AMINOGLYCOSIDE PHOSPHOTRANSFERASE DOMAIN-CONTAINING PROTEIN"/>
    <property type="match status" value="1"/>
</dbReference>
<proteinExistence type="predicted"/>
<dbReference type="InParanoid" id="A0A165S7L6"/>
<dbReference type="Pfam" id="PF01636">
    <property type="entry name" value="APH"/>
    <property type="match status" value="1"/>
</dbReference>
<dbReference type="EMBL" id="KV425575">
    <property type="protein sequence ID" value="KZT24772.1"/>
    <property type="molecule type" value="Genomic_DNA"/>
</dbReference>
<dbReference type="SUPFAM" id="SSF56112">
    <property type="entry name" value="Protein kinase-like (PK-like)"/>
    <property type="match status" value="1"/>
</dbReference>
<dbReference type="OrthoDB" id="4177236at2759"/>
<dbReference type="SUPFAM" id="SSF52540">
    <property type="entry name" value="P-loop containing nucleoside triphosphate hydrolases"/>
    <property type="match status" value="1"/>
</dbReference>
<dbReference type="InterPro" id="IPR002575">
    <property type="entry name" value="Aminoglycoside_PTrfase"/>
</dbReference>
<dbReference type="Gene3D" id="3.90.1200.10">
    <property type="match status" value="1"/>
</dbReference>
<evidence type="ECO:0000313" key="2">
    <source>
        <dbReference type="EMBL" id="KZT24772.1"/>
    </source>
</evidence>
<keyword evidence="3" id="KW-1185">Reference proteome</keyword>
<gene>
    <name evidence="2" type="ORF">NEOLEDRAFT_1066485</name>
</gene>
<dbReference type="STRING" id="1314782.A0A165S7L6"/>
<evidence type="ECO:0000259" key="1">
    <source>
        <dbReference type="Pfam" id="PF01636"/>
    </source>
</evidence>
<dbReference type="Proteomes" id="UP000076761">
    <property type="component" value="Unassembled WGS sequence"/>
</dbReference>
<protein>
    <recommendedName>
        <fullName evidence="1">Aminoglycoside phosphotransferase domain-containing protein</fullName>
    </recommendedName>
</protein>
<sequence length="393" mass="44928">MSTTRTAVIALTKVDLISRDYSPDHLTLLLRGPFLAANYDTTSFAISATTGEGVDELISWIANVFSPITIIHSETPRSWWRKVCRSLLDRMAACFALPDRRLVREVDEEISEIADGADIRYLLKGNLATEWDTNLKHRLGAVNAPYDVAIHRVTPSLIVKESSACGPSERASMEYVLKHTMIPVPRVHCPDSPHLVMDYIEGEMLYECWDRLSPFMQFRIACTLRLYVRQLQTLKHECVGALQSGRAGGIFFDEGLYGPFDSVRRFRQFCELVAFEGWQPYVYAARQREAPIPPMPHSSTDWTPVFIHGDLNPSNILLSRDGTLWVVDWGEAGFYPSCIETLVMRHHEVAHEDDYPLSWKRYRHFIAGTATKEEEGFWGYFHTAIHRFRGRTV</sequence>
<dbReference type="InterPro" id="IPR051678">
    <property type="entry name" value="AGP_Transferase"/>
</dbReference>
<dbReference type="CDD" id="cd00882">
    <property type="entry name" value="Ras_like_GTPase"/>
    <property type="match status" value="1"/>
</dbReference>
<feature type="domain" description="Aminoglycoside phosphotransferase" evidence="1">
    <location>
        <begin position="168"/>
        <end position="336"/>
    </location>
</feature>
<accession>A0A165S7L6</accession>